<dbReference type="Gene3D" id="1.20.930.40">
    <property type="entry name" value="Transferrin receptor-like, dimerisation domain"/>
    <property type="match status" value="1"/>
</dbReference>
<dbReference type="STRING" id="4846.A0A367JM03"/>
<comment type="similarity">
    <text evidence="1">Belongs to the peptidase M28 family. M28B subfamily.</text>
</comment>
<evidence type="ECO:0000259" key="7">
    <source>
        <dbReference type="Pfam" id="PF04389"/>
    </source>
</evidence>
<keyword evidence="4" id="KW-0472">Membrane</keyword>
<dbReference type="PANTHER" id="PTHR10404">
    <property type="entry name" value="N-ACETYLATED-ALPHA-LINKED ACIDIC DIPEPTIDASE"/>
    <property type="match status" value="1"/>
</dbReference>
<dbReference type="FunFam" id="3.40.630.10:FF:000101">
    <property type="entry name" value="N-acetylated alpha-linked acidic dipeptidase like 1"/>
    <property type="match status" value="1"/>
</dbReference>
<feature type="region of interest" description="Disordered" evidence="3">
    <location>
        <begin position="175"/>
        <end position="195"/>
    </location>
</feature>
<comment type="caution">
    <text evidence="8">The sequence shown here is derived from an EMBL/GenBank/DDBJ whole genome shotgun (WGS) entry which is preliminary data.</text>
</comment>
<dbReference type="FunFam" id="3.50.30.30:FF:000008">
    <property type="entry name" value="Glutamate carboxypeptidase 2"/>
    <property type="match status" value="1"/>
</dbReference>
<dbReference type="InterPro" id="IPR007365">
    <property type="entry name" value="TFR-like_dimer_dom"/>
</dbReference>
<name>A0A367JM03_RHIST</name>
<evidence type="ECO:0000256" key="2">
    <source>
        <dbReference type="SAM" id="Coils"/>
    </source>
</evidence>
<dbReference type="SUPFAM" id="SSF53187">
    <property type="entry name" value="Zn-dependent exopeptidases"/>
    <property type="match status" value="1"/>
</dbReference>
<evidence type="ECO:0000259" key="6">
    <source>
        <dbReference type="Pfam" id="PF04253"/>
    </source>
</evidence>
<keyword evidence="2" id="KW-0175">Coiled coil</keyword>
<dbReference type="InterPro" id="IPR046450">
    <property type="entry name" value="PA_dom_sf"/>
</dbReference>
<evidence type="ECO:0000256" key="1">
    <source>
        <dbReference type="ARBA" id="ARBA00005634"/>
    </source>
</evidence>
<gene>
    <name evidence="8" type="ORF">CU098_005114</name>
</gene>
<dbReference type="EMBL" id="PJQM01003067">
    <property type="protein sequence ID" value="RCH90972.1"/>
    <property type="molecule type" value="Genomic_DNA"/>
</dbReference>
<reference evidence="8 9" key="1">
    <citation type="journal article" date="2018" name="G3 (Bethesda)">
        <title>Phylogenetic and Phylogenomic Definition of Rhizopus Species.</title>
        <authorList>
            <person name="Gryganskyi A.P."/>
            <person name="Golan J."/>
            <person name="Dolatabadi S."/>
            <person name="Mondo S."/>
            <person name="Robb S."/>
            <person name="Idnurm A."/>
            <person name="Muszewska A."/>
            <person name="Steczkiewicz K."/>
            <person name="Masonjones S."/>
            <person name="Liao H.L."/>
            <person name="Gajdeczka M.T."/>
            <person name="Anike F."/>
            <person name="Vuek A."/>
            <person name="Anishchenko I.M."/>
            <person name="Voigt K."/>
            <person name="de Hoog G.S."/>
            <person name="Smith M.E."/>
            <person name="Heitman J."/>
            <person name="Vilgalys R."/>
            <person name="Stajich J.E."/>
        </authorList>
    </citation>
    <scope>NUCLEOTIDE SEQUENCE [LARGE SCALE GENOMIC DNA]</scope>
    <source>
        <strain evidence="8 9">LSU 92-RS-03</strain>
    </source>
</reference>
<accession>A0A367JM03</accession>
<feature type="region of interest" description="Disordered" evidence="3">
    <location>
        <begin position="1"/>
        <end position="24"/>
    </location>
</feature>
<dbReference type="Gene3D" id="3.40.630.10">
    <property type="entry name" value="Zn peptidases"/>
    <property type="match status" value="1"/>
</dbReference>
<dbReference type="CDD" id="cd02121">
    <property type="entry name" value="PA_GCPII_like"/>
    <property type="match status" value="1"/>
</dbReference>
<dbReference type="SUPFAM" id="SSF47672">
    <property type="entry name" value="Transferrin receptor-like dimerisation domain"/>
    <property type="match status" value="1"/>
</dbReference>
<organism evidence="8 9">
    <name type="scientific">Rhizopus stolonifer</name>
    <name type="common">Rhizopus nigricans</name>
    <dbReference type="NCBI Taxonomy" id="4846"/>
    <lineage>
        <taxon>Eukaryota</taxon>
        <taxon>Fungi</taxon>
        <taxon>Fungi incertae sedis</taxon>
        <taxon>Mucoromycota</taxon>
        <taxon>Mucoromycotina</taxon>
        <taxon>Mucoromycetes</taxon>
        <taxon>Mucorales</taxon>
        <taxon>Mucorineae</taxon>
        <taxon>Rhizopodaceae</taxon>
        <taxon>Rhizopus</taxon>
    </lineage>
</organism>
<dbReference type="Pfam" id="PF02225">
    <property type="entry name" value="PA"/>
    <property type="match status" value="1"/>
</dbReference>
<keyword evidence="4" id="KW-0812">Transmembrane</keyword>
<evidence type="ECO:0000256" key="4">
    <source>
        <dbReference type="SAM" id="Phobius"/>
    </source>
</evidence>
<sequence length="764" mass="85021">MSNEGEIRLPEDEGQEGPKGITQKARDWITDKWRSPNEQTPLLGGVPANRKKLVAAGASLATVLVLLGLCIGYWVTHHDTDNSIPRELTPTERDFLGLPSKENLRDYLKTYTSKTHLAGTPNDKLAADWTHAQFESFGLNSTIETYWPLLNYPVSHRLALISGPENLRYEAKLAEDPVEEDETSKDPEAIPTYHGFSKNGTAQGRVVYANYGRLEDFEFLKSQGIELNGTIALVRYGYIARGHKVHAAHRFGCVGALIYSDPEDDGPVAKDSLETPAASYPNGPWRSKSSVQRGSVINISLNSGDPLTPGYPATENATRIDPRDAAEIPKIPSLPLSWEDALPLLRATQGLGVRHEGWRGGLEDVDYSSGPSEGEVLLVNHVEYKITPIWNVLARIEGSEEERAIVLGNHRDAWAYGAADPSSGSASMMELARALGELLKRGWRPRRTIILASWDGEEFGLIGSTEWVEDHQAWLDKNAAAYINVDSAIKGPFFQAGASPSLNRLIYDVTSMVQDPLTGGSVYEAWSANHNLTDQKPPVSTLGSGSDFVGFLSHTGVASMNLQFAGYYGVYHSNYDSFHWMEKFGDPGFYYHETMVKVWGLLTLRLADSLILPIYPQDYTQELAKYIDSLPLSSSASFKIKHLKKALKKLKKTSRRFERRLNNLSKRLDGYKTLEEIPSILMSRLEKANKRLTYFERGFISEGIPGREWFKHTIYGPGLWTGYSSQEFPAIVDSLDSGNDHLIKHTIKVAAKSIKRAAEFLKMD</sequence>
<dbReference type="Proteomes" id="UP000253551">
    <property type="component" value="Unassembled WGS sequence"/>
</dbReference>
<keyword evidence="4" id="KW-1133">Transmembrane helix</keyword>
<dbReference type="InterPro" id="IPR036757">
    <property type="entry name" value="TFR-like_dimer_dom_sf"/>
</dbReference>
<feature type="coiled-coil region" evidence="2">
    <location>
        <begin position="640"/>
        <end position="674"/>
    </location>
</feature>
<feature type="domain" description="Transferrin receptor-like dimerisation" evidence="6">
    <location>
        <begin position="639"/>
        <end position="762"/>
    </location>
</feature>
<evidence type="ECO:0008006" key="10">
    <source>
        <dbReference type="Google" id="ProtNLM"/>
    </source>
</evidence>
<feature type="domain" description="PA" evidence="5">
    <location>
        <begin position="203"/>
        <end position="269"/>
    </location>
</feature>
<evidence type="ECO:0000259" key="5">
    <source>
        <dbReference type="Pfam" id="PF02225"/>
    </source>
</evidence>
<protein>
    <recommendedName>
        <fullName evidence="10">Glutamate carboxypeptidase 2</fullName>
    </recommendedName>
</protein>
<evidence type="ECO:0000256" key="3">
    <source>
        <dbReference type="SAM" id="MobiDB-lite"/>
    </source>
</evidence>
<dbReference type="InterPro" id="IPR007484">
    <property type="entry name" value="Peptidase_M28"/>
</dbReference>
<dbReference type="InterPro" id="IPR003137">
    <property type="entry name" value="PA_domain"/>
</dbReference>
<dbReference type="Pfam" id="PF04253">
    <property type="entry name" value="TFR_dimer"/>
    <property type="match status" value="1"/>
</dbReference>
<feature type="compositionally biased region" description="Basic and acidic residues" evidence="3">
    <location>
        <begin position="1"/>
        <end position="11"/>
    </location>
</feature>
<keyword evidence="9" id="KW-1185">Reference proteome</keyword>
<evidence type="ECO:0000313" key="9">
    <source>
        <dbReference type="Proteomes" id="UP000253551"/>
    </source>
</evidence>
<feature type="region of interest" description="Disordered" evidence="3">
    <location>
        <begin position="269"/>
        <end position="289"/>
    </location>
</feature>
<proteinExistence type="inferred from homology"/>
<dbReference type="OrthoDB" id="5841748at2759"/>
<dbReference type="SUPFAM" id="SSF52025">
    <property type="entry name" value="PA domain"/>
    <property type="match status" value="1"/>
</dbReference>
<dbReference type="CDD" id="cd08022">
    <property type="entry name" value="M28_PSMA_like"/>
    <property type="match status" value="1"/>
</dbReference>
<dbReference type="AlphaFoldDB" id="A0A367JM03"/>
<evidence type="ECO:0000313" key="8">
    <source>
        <dbReference type="EMBL" id="RCH90972.1"/>
    </source>
</evidence>
<dbReference type="Gene3D" id="3.50.30.30">
    <property type="match status" value="1"/>
</dbReference>
<dbReference type="PANTHER" id="PTHR10404:SF46">
    <property type="entry name" value="VACUOLAR PROTEIN SORTING-ASSOCIATED PROTEIN 70"/>
    <property type="match status" value="1"/>
</dbReference>
<feature type="transmembrane region" description="Helical" evidence="4">
    <location>
        <begin position="53"/>
        <end position="75"/>
    </location>
</feature>
<dbReference type="Pfam" id="PF04389">
    <property type="entry name" value="Peptidase_M28"/>
    <property type="match status" value="1"/>
</dbReference>
<dbReference type="GO" id="GO:0004180">
    <property type="term" value="F:carboxypeptidase activity"/>
    <property type="evidence" value="ECO:0007669"/>
    <property type="project" value="TreeGrafter"/>
</dbReference>
<dbReference type="InterPro" id="IPR039373">
    <property type="entry name" value="Peptidase_M28B"/>
</dbReference>
<feature type="domain" description="Peptidase M28" evidence="7">
    <location>
        <begin position="391"/>
        <end position="578"/>
    </location>
</feature>